<keyword evidence="2" id="KW-1185">Reference proteome</keyword>
<evidence type="ECO:0000313" key="2">
    <source>
        <dbReference type="Proteomes" id="UP000032221"/>
    </source>
</evidence>
<name>A0A0D1IZM4_9MYCO</name>
<reference evidence="1 2" key="1">
    <citation type="submission" date="2015-01" db="EMBL/GenBank/DDBJ databases">
        <title>Genome sequence of Mycobacterium llatzerense and Mycobacterium immunogenum recovered from brain abscess.</title>
        <authorList>
            <person name="Greninger A.L."/>
            <person name="Langelier C."/>
            <person name="Cunningham G."/>
            <person name="Chiu C.Y."/>
            <person name="Miller S."/>
        </authorList>
    </citation>
    <scope>NUCLEOTIDE SEQUENCE [LARGE SCALE GENOMIC DNA]</scope>
    <source>
        <strain evidence="1 2">CLUC14</strain>
    </source>
</reference>
<dbReference type="Proteomes" id="UP000032221">
    <property type="component" value="Unassembled WGS sequence"/>
</dbReference>
<gene>
    <name evidence="1" type="ORF">TL10_22970</name>
</gene>
<sequence>MIGVETKIVYEIPAPTRVAPAAGVDWYTGVEATATSWRRPSVLQWTASTDHRGTHHRCERYDISEQFTPSLPAYVLTGYGLDFMSGSVDFLKSVADEHYDRMTRRQRWSAMNPHAALGDHCEPPLWMAGSVIGAA</sequence>
<dbReference type="STRING" id="280871.TL10_22970"/>
<comment type="caution">
    <text evidence="1">The sequence shown here is derived from an EMBL/GenBank/DDBJ whole genome shotgun (WGS) entry which is preliminary data.</text>
</comment>
<accession>A0A0D1IZM4</accession>
<evidence type="ECO:0000313" key="1">
    <source>
        <dbReference type="EMBL" id="KIU14728.1"/>
    </source>
</evidence>
<proteinExistence type="predicted"/>
<dbReference type="AlphaFoldDB" id="A0A0D1IZM4"/>
<organism evidence="1 2">
    <name type="scientific">Mycolicibacterium llatzerense</name>
    <dbReference type="NCBI Taxonomy" id="280871"/>
    <lineage>
        <taxon>Bacteria</taxon>
        <taxon>Bacillati</taxon>
        <taxon>Actinomycetota</taxon>
        <taxon>Actinomycetes</taxon>
        <taxon>Mycobacteriales</taxon>
        <taxon>Mycobacteriaceae</taxon>
        <taxon>Mycolicibacterium</taxon>
    </lineage>
</organism>
<dbReference type="PATRIC" id="fig|280871.6.peg.4755"/>
<protein>
    <submittedName>
        <fullName evidence="1">Uncharacterized protein</fullName>
    </submittedName>
</protein>
<dbReference type="EMBL" id="JXST01000038">
    <property type="protein sequence ID" value="KIU14728.1"/>
    <property type="molecule type" value="Genomic_DNA"/>
</dbReference>